<evidence type="ECO:0000256" key="6">
    <source>
        <dbReference type="ARBA" id="ARBA00023242"/>
    </source>
</evidence>
<keyword evidence="4" id="KW-0238">DNA-binding</keyword>
<dbReference type="EMBL" id="FO082872">
    <property type="protein sequence ID" value="SJK86091.1"/>
    <property type="molecule type" value="Genomic_DNA"/>
</dbReference>
<keyword evidence="3" id="KW-0227">DNA damage</keyword>
<dbReference type="InterPro" id="IPR047260">
    <property type="entry name" value="ERCC1-like_central_dom"/>
</dbReference>
<dbReference type="RefSeq" id="XP_021338287.1">
    <property type="nucleotide sequence ID" value="XM_021481671.1"/>
</dbReference>
<comment type="subcellular location">
    <subcellularLocation>
        <location evidence="1">Nucleus</location>
    </subcellularLocation>
</comment>
<protein>
    <submittedName>
        <fullName evidence="8">DNA excision repair protein ERCC-1</fullName>
    </submittedName>
</protein>
<dbReference type="InterPro" id="IPR011335">
    <property type="entry name" value="Restrct_endonuc-II-like"/>
</dbReference>
<name>A0A1R4AAR8_BABMR</name>
<sequence>MDDNLVISHKQKDNPLINHLRHVPYEFGEVKADFCIGQSIGILFISQKFHRLSPNYLPNRICSFKDKFSKKFIICQVDLQDPFPVLESIQLLAIKSHITLLLSWSPAESAKLIEICRIYVLKPSTYINPSPSTIYESVIEALTKSCKISTSNAKMLMERFNTLHGIMNATYDELRKCPGIGDKKAEFIVNAFNSPFKLSESDTVVD</sequence>
<dbReference type="KEGG" id="bmic:BMR1_02g03220"/>
<evidence type="ECO:0000313" key="8">
    <source>
        <dbReference type="EMBL" id="SJK86091.1"/>
    </source>
</evidence>
<comment type="similarity">
    <text evidence="2">Belongs to the ERCC1/RAD10/SWI10 family.</text>
</comment>
<dbReference type="GO" id="GO:0003697">
    <property type="term" value="F:single-stranded DNA binding"/>
    <property type="evidence" value="ECO:0007669"/>
    <property type="project" value="TreeGrafter"/>
</dbReference>
<evidence type="ECO:0000256" key="3">
    <source>
        <dbReference type="ARBA" id="ARBA00022763"/>
    </source>
</evidence>
<dbReference type="AlphaFoldDB" id="A0A1R4AAR8"/>
<dbReference type="SUPFAM" id="SSF47781">
    <property type="entry name" value="RuvA domain 2-like"/>
    <property type="match status" value="1"/>
</dbReference>
<reference evidence="8 9" key="1">
    <citation type="journal article" date="2012" name="Nucleic Acids Res.">
        <title>Sequencing of the smallest Apicomplexan genome from the human pathogen Babesia microti.</title>
        <authorList>
            <person name="Cornillot E."/>
            <person name="Hadj-Kaddour K."/>
            <person name="Dassouli A."/>
            <person name="Noel B."/>
            <person name="Ranwez V."/>
            <person name="Vacherie B."/>
            <person name="Augagneur Y."/>
            <person name="Bres V."/>
            <person name="Duclos A."/>
            <person name="Randazzo S."/>
            <person name="Carcy B."/>
            <person name="Debierre-Grockiego F."/>
            <person name="Delbecq S."/>
            <person name="Moubri-Menage K."/>
            <person name="Shams-Eldin H."/>
            <person name="Usmani-Brown S."/>
            <person name="Bringaud F."/>
            <person name="Wincker P."/>
            <person name="Vivares C.P."/>
            <person name="Schwarz R.T."/>
            <person name="Schetters T.P."/>
            <person name="Krause P.J."/>
            <person name="Gorenflot A."/>
            <person name="Berry V."/>
            <person name="Barbe V."/>
            <person name="Ben Mamoun C."/>
        </authorList>
    </citation>
    <scope>NUCLEOTIDE SEQUENCE [LARGE SCALE GENOMIC DNA]</scope>
    <source>
        <strain evidence="8 9">RI</strain>
    </source>
</reference>
<evidence type="ECO:0000256" key="4">
    <source>
        <dbReference type="ARBA" id="ARBA00023125"/>
    </source>
</evidence>
<accession>A0A1R4AAR8</accession>
<dbReference type="Pfam" id="PF03834">
    <property type="entry name" value="Rad10"/>
    <property type="match status" value="1"/>
</dbReference>
<dbReference type="GO" id="GO:0006302">
    <property type="term" value="P:double-strand break repair"/>
    <property type="evidence" value="ECO:0007669"/>
    <property type="project" value="UniProtKB-ARBA"/>
</dbReference>
<dbReference type="GO" id="GO:0003684">
    <property type="term" value="F:damaged DNA binding"/>
    <property type="evidence" value="ECO:0007669"/>
    <property type="project" value="InterPro"/>
</dbReference>
<dbReference type="InterPro" id="IPR000445">
    <property type="entry name" value="HhH_motif"/>
</dbReference>
<dbReference type="GO" id="GO:0000110">
    <property type="term" value="C:nucleotide-excision repair factor 1 complex"/>
    <property type="evidence" value="ECO:0007669"/>
    <property type="project" value="TreeGrafter"/>
</dbReference>
<proteinExistence type="inferred from homology"/>
<reference evidence="8 9" key="3">
    <citation type="journal article" date="2016" name="Sci. Rep.">
        <title>Genome-wide diversity and gene expression profiling of Babesia microti isolates identify polymorphic genes that mediate host-pathogen interactions.</title>
        <authorList>
            <person name="Silva J.C."/>
            <person name="Cornillot E."/>
            <person name="McCracken C."/>
            <person name="Usmani-Brown S."/>
            <person name="Dwivedi A."/>
            <person name="Ifeonu O.O."/>
            <person name="Crabtree J."/>
            <person name="Gotia H.T."/>
            <person name="Virji A.Z."/>
            <person name="Reynes C."/>
            <person name="Colinge J."/>
            <person name="Kumar V."/>
            <person name="Lawres L."/>
            <person name="Pazzi J.E."/>
            <person name="Pablo J.V."/>
            <person name="Hung C."/>
            <person name="Brancato J."/>
            <person name="Kumari P."/>
            <person name="Orvis J."/>
            <person name="Tretina K."/>
            <person name="Chibucos M."/>
            <person name="Ott S."/>
            <person name="Sadzewicz L."/>
            <person name="Sengamalay N."/>
            <person name="Shetty A.C."/>
            <person name="Su Q."/>
            <person name="Tallon L."/>
            <person name="Fraser C.M."/>
            <person name="Frutos R."/>
            <person name="Molina D.M."/>
            <person name="Krause P.J."/>
            <person name="Ben Mamoun C."/>
        </authorList>
    </citation>
    <scope>NUCLEOTIDE SEQUENCE [LARGE SCALE GENOMIC DNA]</scope>
    <source>
        <strain evidence="8 9">RI</strain>
    </source>
</reference>
<dbReference type="GeneID" id="24424427"/>
<dbReference type="CDD" id="cd22325">
    <property type="entry name" value="ERCC1_C-like"/>
    <property type="match status" value="1"/>
</dbReference>
<reference evidence="8 9" key="2">
    <citation type="journal article" date="2013" name="PLoS ONE">
        <title>Whole genome mapping and re-organization of the nuclear and mitochondrial genomes of Babesia microti isolates.</title>
        <authorList>
            <person name="Cornillot E."/>
            <person name="Dassouli A."/>
            <person name="Garg A."/>
            <person name="Pachikara N."/>
            <person name="Randazzo S."/>
            <person name="Depoix D."/>
            <person name="Carcy B."/>
            <person name="Delbecq S."/>
            <person name="Frutos R."/>
            <person name="Silva J.C."/>
            <person name="Sutton R."/>
            <person name="Krause P.J."/>
            <person name="Mamoun C.B."/>
        </authorList>
    </citation>
    <scope>NUCLEOTIDE SEQUENCE [LARGE SCALE GENOMIC DNA]</scope>
    <source>
        <strain evidence="8 9">RI</strain>
    </source>
</reference>
<keyword evidence="6" id="KW-0539">Nucleus</keyword>
<dbReference type="SUPFAM" id="SSF52980">
    <property type="entry name" value="Restriction endonuclease-like"/>
    <property type="match status" value="1"/>
</dbReference>
<evidence type="ECO:0000313" key="9">
    <source>
        <dbReference type="Proteomes" id="UP000002899"/>
    </source>
</evidence>
<evidence type="ECO:0000256" key="5">
    <source>
        <dbReference type="ARBA" id="ARBA00023204"/>
    </source>
</evidence>
<dbReference type="GO" id="GO:0070522">
    <property type="term" value="C:ERCC4-ERCC1 complex"/>
    <property type="evidence" value="ECO:0007669"/>
    <property type="project" value="TreeGrafter"/>
</dbReference>
<organism evidence="8 9">
    <name type="scientific">Babesia microti (strain RI)</name>
    <dbReference type="NCBI Taxonomy" id="1133968"/>
    <lineage>
        <taxon>Eukaryota</taxon>
        <taxon>Sar</taxon>
        <taxon>Alveolata</taxon>
        <taxon>Apicomplexa</taxon>
        <taxon>Aconoidasida</taxon>
        <taxon>Piroplasmida</taxon>
        <taxon>Babesiidae</taxon>
        <taxon>Babesia</taxon>
    </lineage>
</organism>
<dbReference type="Pfam" id="PF00633">
    <property type="entry name" value="HHH"/>
    <property type="match status" value="1"/>
</dbReference>
<dbReference type="InterPro" id="IPR010994">
    <property type="entry name" value="RuvA_2-like"/>
</dbReference>
<dbReference type="VEuPathDB" id="PiroplasmaDB:BMR1_02g03220"/>
<dbReference type="Gene3D" id="3.40.50.10130">
    <property type="match status" value="1"/>
</dbReference>
<gene>
    <name evidence="8" type="ORF">BMR1_02g03220</name>
</gene>
<dbReference type="InterPro" id="IPR004579">
    <property type="entry name" value="ERCC1/RAD10/SWI10"/>
</dbReference>
<dbReference type="GO" id="GO:0070914">
    <property type="term" value="P:UV-damage excision repair"/>
    <property type="evidence" value="ECO:0007669"/>
    <property type="project" value="TreeGrafter"/>
</dbReference>
<evidence type="ECO:0000256" key="2">
    <source>
        <dbReference type="ARBA" id="ARBA00008283"/>
    </source>
</evidence>
<keyword evidence="5" id="KW-0234">DNA repair</keyword>
<dbReference type="GO" id="GO:0006312">
    <property type="term" value="P:mitotic recombination"/>
    <property type="evidence" value="ECO:0007669"/>
    <property type="project" value="TreeGrafter"/>
</dbReference>
<dbReference type="PANTHER" id="PTHR12749">
    <property type="entry name" value="EXCISION REPAIR CROSS-COMPLEMENTING 1 ERCC1"/>
    <property type="match status" value="1"/>
</dbReference>
<dbReference type="OrthoDB" id="10262814at2759"/>
<evidence type="ECO:0000259" key="7">
    <source>
        <dbReference type="Pfam" id="PF03834"/>
    </source>
</evidence>
<dbReference type="Proteomes" id="UP000002899">
    <property type="component" value="Chromosome II"/>
</dbReference>
<keyword evidence="9" id="KW-1185">Reference proteome</keyword>
<dbReference type="Gene3D" id="1.10.150.20">
    <property type="entry name" value="5' to 3' exonuclease, C-terminal subdomain"/>
    <property type="match status" value="1"/>
</dbReference>
<evidence type="ECO:0000256" key="1">
    <source>
        <dbReference type="ARBA" id="ARBA00004123"/>
    </source>
</evidence>
<dbReference type="PANTHER" id="PTHR12749:SF0">
    <property type="entry name" value="DNA EXCISION REPAIR PROTEIN ERCC-1"/>
    <property type="match status" value="1"/>
</dbReference>
<feature type="domain" description="ERCC1-like central" evidence="7">
    <location>
        <begin position="5"/>
        <end position="115"/>
    </location>
</feature>
<dbReference type="NCBIfam" id="TIGR00597">
    <property type="entry name" value="rad10"/>
    <property type="match status" value="1"/>
</dbReference>